<protein>
    <recommendedName>
        <fullName evidence="4">C2H2-type domain-containing protein</fullName>
    </recommendedName>
</protein>
<evidence type="ECO:0000313" key="3">
    <source>
        <dbReference type="Proteomes" id="UP001620626"/>
    </source>
</evidence>
<dbReference type="AlphaFoldDB" id="A0ABD2KN99"/>
<evidence type="ECO:0000313" key="2">
    <source>
        <dbReference type="EMBL" id="KAL3104254.1"/>
    </source>
</evidence>
<evidence type="ECO:0000256" key="1">
    <source>
        <dbReference type="SAM" id="MobiDB-lite"/>
    </source>
</evidence>
<feature type="region of interest" description="Disordered" evidence="1">
    <location>
        <begin position="34"/>
        <end position="62"/>
    </location>
</feature>
<evidence type="ECO:0008006" key="4">
    <source>
        <dbReference type="Google" id="ProtNLM"/>
    </source>
</evidence>
<proteinExistence type="predicted"/>
<sequence>METANLGCIWLFRSLSACRHWRLNAWKLEDSPEDRSEDRLEDSPEDRLEDRTEEKMRKSCGGPEEDSRMFPCDLCDKIFPKFPHFSIHLRITLEKIIIPSFDCALFPTNKFQLSLKGLSIPQVPFQERTSHVPFAKFNNIVADNASFRSPPPPPPFHFHCPSVAFLWSKSRAMFGRTPTSKVAKKHQNANKPPRFVSDLALLDASKLDDGTADE</sequence>
<name>A0ABD2KN99_9BILA</name>
<reference evidence="2 3" key="1">
    <citation type="submission" date="2024-10" db="EMBL/GenBank/DDBJ databases">
        <authorList>
            <person name="Kim D."/>
        </authorList>
    </citation>
    <scope>NUCLEOTIDE SEQUENCE [LARGE SCALE GENOMIC DNA]</scope>
    <source>
        <strain evidence="2">BH-2024</strain>
    </source>
</reference>
<dbReference type="EMBL" id="JBICBT010000717">
    <property type="protein sequence ID" value="KAL3104254.1"/>
    <property type="molecule type" value="Genomic_DNA"/>
</dbReference>
<organism evidence="2 3">
    <name type="scientific">Heterodera trifolii</name>
    <dbReference type="NCBI Taxonomy" id="157864"/>
    <lineage>
        <taxon>Eukaryota</taxon>
        <taxon>Metazoa</taxon>
        <taxon>Ecdysozoa</taxon>
        <taxon>Nematoda</taxon>
        <taxon>Chromadorea</taxon>
        <taxon>Rhabditida</taxon>
        <taxon>Tylenchina</taxon>
        <taxon>Tylenchomorpha</taxon>
        <taxon>Tylenchoidea</taxon>
        <taxon>Heteroderidae</taxon>
        <taxon>Heteroderinae</taxon>
        <taxon>Heterodera</taxon>
    </lineage>
</organism>
<keyword evidence="3" id="KW-1185">Reference proteome</keyword>
<comment type="caution">
    <text evidence="2">The sequence shown here is derived from an EMBL/GenBank/DDBJ whole genome shotgun (WGS) entry which is preliminary data.</text>
</comment>
<gene>
    <name evidence="2" type="ORF">niasHT_022702</name>
</gene>
<accession>A0ABD2KN99</accession>
<feature type="compositionally biased region" description="Basic and acidic residues" evidence="1">
    <location>
        <begin position="34"/>
        <end position="57"/>
    </location>
</feature>
<dbReference type="Proteomes" id="UP001620626">
    <property type="component" value="Unassembled WGS sequence"/>
</dbReference>